<keyword evidence="3" id="KW-1185">Reference proteome</keyword>
<reference evidence="2" key="1">
    <citation type="journal article" date="2023" name="Mol. Phylogenet. Evol.">
        <title>Genome-scale phylogeny and comparative genomics of the fungal order Sordariales.</title>
        <authorList>
            <person name="Hensen N."/>
            <person name="Bonometti L."/>
            <person name="Westerberg I."/>
            <person name="Brannstrom I.O."/>
            <person name="Guillou S."/>
            <person name="Cros-Aarteil S."/>
            <person name="Calhoun S."/>
            <person name="Haridas S."/>
            <person name="Kuo A."/>
            <person name="Mondo S."/>
            <person name="Pangilinan J."/>
            <person name="Riley R."/>
            <person name="LaButti K."/>
            <person name="Andreopoulos B."/>
            <person name="Lipzen A."/>
            <person name="Chen C."/>
            <person name="Yan M."/>
            <person name="Daum C."/>
            <person name="Ng V."/>
            <person name="Clum A."/>
            <person name="Steindorff A."/>
            <person name="Ohm R.A."/>
            <person name="Martin F."/>
            <person name="Silar P."/>
            <person name="Natvig D.O."/>
            <person name="Lalanne C."/>
            <person name="Gautier V."/>
            <person name="Ament-Velasquez S.L."/>
            <person name="Kruys A."/>
            <person name="Hutchinson M.I."/>
            <person name="Powell A.J."/>
            <person name="Barry K."/>
            <person name="Miller A.N."/>
            <person name="Grigoriev I.V."/>
            <person name="Debuchy R."/>
            <person name="Gladieux P."/>
            <person name="Hiltunen Thoren M."/>
            <person name="Johannesson H."/>
        </authorList>
    </citation>
    <scope>NUCLEOTIDE SEQUENCE</scope>
    <source>
        <strain evidence="2">CBS 955.72</strain>
    </source>
</reference>
<name>A0AAJ0HH29_9PEZI</name>
<dbReference type="AlphaFoldDB" id="A0AAJ0HH29"/>
<comment type="caution">
    <text evidence="2">The sequence shown here is derived from an EMBL/GenBank/DDBJ whole genome shotgun (WGS) entry which is preliminary data.</text>
</comment>
<feature type="region of interest" description="Disordered" evidence="1">
    <location>
        <begin position="280"/>
        <end position="305"/>
    </location>
</feature>
<evidence type="ECO:0000256" key="1">
    <source>
        <dbReference type="SAM" id="MobiDB-lite"/>
    </source>
</evidence>
<sequence>MLIGGRTLPRGSSACNKVPRLRDVTMDSSLARRSFARHTRQASAQVPLLLFYHPRHGSCYIGKCLLMGSRGLETSNSQNVRDRSLGKRCSRASRSTISARRKRRRHCAPDLIGPRSIHLSGSRQPAYAAGKGTNCRESGAGPLSWHKHVEITPPLPEPDLPTAGLECGGAANCLPSGFLRGPPNAEAQQWHDWVDGPLGPLRLATGLRASQRQNEAKPGLKKCAEGVRHRTDTKCGIRWGRASTGPAAVATVSGVGMELVVGLSARLAAIHFACKSFGSPANPTPSRPPPFSFQPLDPFCPKSLR</sequence>
<feature type="compositionally biased region" description="Pro residues" evidence="1">
    <location>
        <begin position="282"/>
        <end position="292"/>
    </location>
</feature>
<reference evidence="2" key="2">
    <citation type="submission" date="2023-06" db="EMBL/GenBank/DDBJ databases">
        <authorList>
            <consortium name="Lawrence Berkeley National Laboratory"/>
            <person name="Haridas S."/>
            <person name="Hensen N."/>
            <person name="Bonometti L."/>
            <person name="Westerberg I."/>
            <person name="Brannstrom I.O."/>
            <person name="Guillou S."/>
            <person name="Cros-Aarteil S."/>
            <person name="Calhoun S."/>
            <person name="Kuo A."/>
            <person name="Mondo S."/>
            <person name="Pangilinan J."/>
            <person name="Riley R."/>
            <person name="Labutti K."/>
            <person name="Andreopoulos B."/>
            <person name="Lipzen A."/>
            <person name="Chen C."/>
            <person name="Yanf M."/>
            <person name="Daum C."/>
            <person name="Ng V."/>
            <person name="Clum A."/>
            <person name="Steindorff A."/>
            <person name="Ohm R."/>
            <person name="Martin F."/>
            <person name="Silar P."/>
            <person name="Natvig D."/>
            <person name="Lalanne C."/>
            <person name="Gautier V."/>
            <person name="Ament-Velasquez S.L."/>
            <person name="Kruys A."/>
            <person name="Hutchinson M.I."/>
            <person name="Powell A.J."/>
            <person name="Barry K."/>
            <person name="Miller A.N."/>
            <person name="Grigoriev I.V."/>
            <person name="Debuchy R."/>
            <person name="Gladieux P."/>
            <person name="Thoren M.H."/>
            <person name="Johannesson H."/>
        </authorList>
    </citation>
    <scope>NUCLEOTIDE SEQUENCE</scope>
    <source>
        <strain evidence="2">CBS 955.72</strain>
    </source>
</reference>
<evidence type="ECO:0000313" key="3">
    <source>
        <dbReference type="Proteomes" id="UP001275084"/>
    </source>
</evidence>
<accession>A0AAJ0HH29</accession>
<protein>
    <submittedName>
        <fullName evidence="2">Uncharacterized protein</fullName>
    </submittedName>
</protein>
<dbReference type="EMBL" id="JAUIQD010000004">
    <property type="protein sequence ID" value="KAK3352290.1"/>
    <property type="molecule type" value="Genomic_DNA"/>
</dbReference>
<organism evidence="2 3">
    <name type="scientific">Lasiosphaeria hispida</name>
    <dbReference type="NCBI Taxonomy" id="260671"/>
    <lineage>
        <taxon>Eukaryota</taxon>
        <taxon>Fungi</taxon>
        <taxon>Dikarya</taxon>
        <taxon>Ascomycota</taxon>
        <taxon>Pezizomycotina</taxon>
        <taxon>Sordariomycetes</taxon>
        <taxon>Sordariomycetidae</taxon>
        <taxon>Sordariales</taxon>
        <taxon>Lasiosphaeriaceae</taxon>
        <taxon>Lasiosphaeria</taxon>
    </lineage>
</organism>
<dbReference type="Proteomes" id="UP001275084">
    <property type="component" value="Unassembled WGS sequence"/>
</dbReference>
<evidence type="ECO:0000313" key="2">
    <source>
        <dbReference type="EMBL" id="KAK3352290.1"/>
    </source>
</evidence>
<proteinExistence type="predicted"/>
<feature type="region of interest" description="Disordered" evidence="1">
    <location>
        <begin position="111"/>
        <end position="133"/>
    </location>
</feature>
<gene>
    <name evidence="2" type="ORF">B0T25DRAFT_181435</name>
</gene>